<dbReference type="EMBL" id="VDEP01000005">
    <property type="protein sequence ID" value="KAA1137901.1"/>
    <property type="molecule type" value="Genomic_DNA"/>
</dbReference>
<dbReference type="AlphaFoldDB" id="A0A5B0SIY5"/>
<evidence type="ECO:0000313" key="2">
    <source>
        <dbReference type="Proteomes" id="UP000325313"/>
    </source>
</evidence>
<proteinExistence type="predicted"/>
<accession>A0A5B0SIY5</accession>
<sequence>MLKTNITLQLFFLPQVQLSPARPGPARPRARIDLELKRFQLEVEAVLNGWKRHDLKLNRFQLEVLLGFRHRKESSS</sequence>
<protein>
    <submittedName>
        <fullName evidence="1">Uncharacterized protein</fullName>
    </submittedName>
</protein>
<evidence type="ECO:0000313" key="1">
    <source>
        <dbReference type="EMBL" id="KAA1137901.1"/>
    </source>
</evidence>
<organism evidence="1 2">
    <name type="scientific">Puccinia graminis f. sp. tritici</name>
    <dbReference type="NCBI Taxonomy" id="56615"/>
    <lineage>
        <taxon>Eukaryota</taxon>
        <taxon>Fungi</taxon>
        <taxon>Dikarya</taxon>
        <taxon>Basidiomycota</taxon>
        <taxon>Pucciniomycotina</taxon>
        <taxon>Pucciniomycetes</taxon>
        <taxon>Pucciniales</taxon>
        <taxon>Pucciniaceae</taxon>
        <taxon>Puccinia</taxon>
    </lineage>
</organism>
<dbReference type="Proteomes" id="UP000325313">
    <property type="component" value="Unassembled WGS sequence"/>
</dbReference>
<name>A0A5B0SIY5_PUCGR</name>
<gene>
    <name evidence="1" type="ORF">PGTUg99_028898</name>
</gene>
<comment type="caution">
    <text evidence="1">The sequence shown here is derived from an EMBL/GenBank/DDBJ whole genome shotgun (WGS) entry which is preliminary data.</text>
</comment>
<reference evidence="1 2" key="1">
    <citation type="submission" date="2019-05" db="EMBL/GenBank/DDBJ databases">
        <title>Emergence of the Ug99 lineage of the wheat stem rust pathogen through somatic hybridization.</title>
        <authorList>
            <person name="Li F."/>
            <person name="Upadhyaya N.M."/>
            <person name="Sperschneider J."/>
            <person name="Matny O."/>
            <person name="Nguyen-Phuc H."/>
            <person name="Mago R."/>
            <person name="Raley C."/>
            <person name="Miller M.E."/>
            <person name="Silverstein K.A.T."/>
            <person name="Henningsen E."/>
            <person name="Hirsch C.D."/>
            <person name="Visser B."/>
            <person name="Pretorius Z.A."/>
            <person name="Steffenson B.J."/>
            <person name="Schwessinger B."/>
            <person name="Dodds P.N."/>
            <person name="Figueroa M."/>
        </authorList>
    </citation>
    <scope>NUCLEOTIDE SEQUENCE [LARGE SCALE GENOMIC DNA]</scope>
    <source>
        <strain evidence="1 2">Ug99</strain>
    </source>
</reference>